<reference evidence="1" key="2">
    <citation type="submission" date="2017-11" db="EMBL/GenBank/DDBJ databases">
        <title>Coralsnake Venomics: Analyses of Venom Gland Transcriptomes and Proteomes of Six Brazilian Taxa.</title>
        <authorList>
            <person name="Aird S.D."/>
            <person name="Jorge da Silva N."/>
            <person name="Qiu L."/>
            <person name="Villar-Briones A."/>
            <person name="Aparecida-Saddi V."/>
            <person name="Campos-Telles M.P."/>
            <person name="Grau M."/>
            <person name="Mikheyev A.S."/>
        </authorList>
    </citation>
    <scope>NUCLEOTIDE SEQUENCE</scope>
    <source>
        <tissue evidence="1">Venom_gland</tissue>
    </source>
</reference>
<name>A0A2D4IRH4_MICLE</name>
<dbReference type="EMBL" id="IACK01125297">
    <property type="protein sequence ID" value="LAA86855.1"/>
    <property type="molecule type" value="Transcribed_RNA"/>
</dbReference>
<accession>A0A2D4IRH4</accession>
<proteinExistence type="predicted"/>
<evidence type="ECO:0000313" key="1">
    <source>
        <dbReference type="EMBL" id="LAA86855.1"/>
    </source>
</evidence>
<dbReference type="AlphaFoldDB" id="A0A2D4IRH4"/>
<dbReference type="EMBL" id="IACK01125296">
    <property type="protein sequence ID" value="LAA86854.1"/>
    <property type="molecule type" value="Transcribed_RNA"/>
</dbReference>
<organism evidence="1">
    <name type="scientific">Micrurus lemniscatus lemniscatus</name>
    <dbReference type="NCBI Taxonomy" id="129467"/>
    <lineage>
        <taxon>Eukaryota</taxon>
        <taxon>Metazoa</taxon>
        <taxon>Chordata</taxon>
        <taxon>Craniata</taxon>
        <taxon>Vertebrata</taxon>
        <taxon>Euteleostomi</taxon>
        <taxon>Lepidosauria</taxon>
        <taxon>Squamata</taxon>
        <taxon>Bifurcata</taxon>
        <taxon>Unidentata</taxon>
        <taxon>Episquamata</taxon>
        <taxon>Toxicofera</taxon>
        <taxon>Serpentes</taxon>
        <taxon>Colubroidea</taxon>
        <taxon>Elapidae</taxon>
        <taxon>Elapinae</taxon>
        <taxon>Micrurus</taxon>
    </lineage>
</organism>
<protein>
    <submittedName>
        <fullName evidence="1">Uncharacterized protein</fullName>
    </submittedName>
</protein>
<sequence>MVLKSKKGAPESTFSMSGCYGKQHALDKSQSEEYDVLQSPYYFIKIHKQMFRNNLKICNEQLFFRFIIQYWICKLIEQIMIYDMTSSKRYEPKFGTGRNFRCVLHINPPC</sequence>
<reference evidence="1" key="1">
    <citation type="submission" date="2017-07" db="EMBL/GenBank/DDBJ databases">
        <authorList>
            <person name="Mikheyev A."/>
            <person name="Grau M."/>
        </authorList>
    </citation>
    <scope>NUCLEOTIDE SEQUENCE</scope>
    <source>
        <tissue evidence="1">Venom_gland</tissue>
    </source>
</reference>